<proteinExistence type="predicted"/>
<evidence type="ECO:0000313" key="1">
    <source>
        <dbReference type="EMBL" id="GGJ08604.1"/>
    </source>
</evidence>
<accession>A0A917KFD5</accession>
<dbReference type="Proteomes" id="UP000661507">
    <property type="component" value="Unassembled WGS sequence"/>
</dbReference>
<sequence length="100" mass="11024">MRITYQLDGTPVPQFESGDMVRLVRDEPGPMVTAHAGDWGEVMRNHGAGGLDIRLAGYCRPRNAPMPIATSVPASYVAPCDRSGVRLRLQRDLARRAEFT</sequence>
<protein>
    <submittedName>
        <fullName evidence="1">Uncharacterized protein</fullName>
    </submittedName>
</protein>
<reference evidence="1" key="1">
    <citation type="journal article" date="2014" name="Int. J. Syst. Evol. Microbiol.">
        <title>Complete genome sequence of Corynebacterium casei LMG S-19264T (=DSM 44701T), isolated from a smear-ripened cheese.</title>
        <authorList>
            <consortium name="US DOE Joint Genome Institute (JGI-PGF)"/>
            <person name="Walter F."/>
            <person name="Albersmeier A."/>
            <person name="Kalinowski J."/>
            <person name="Ruckert C."/>
        </authorList>
    </citation>
    <scope>NUCLEOTIDE SEQUENCE</scope>
    <source>
        <strain evidence="1">CGMCC 1.3617</strain>
    </source>
</reference>
<keyword evidence="2" id="KW-1185">Reference proteome</keyword>
<name>A0A917KFD5_9PROT</name>
<evidence type="ECO:0000313" key="2">
    <source>
        <dbReference type="Proteomes" id="UP000661507"/>
    </source>
</evidence>
<dbReference type="AlphaFoldDB" id="A0A917KFD5"/>
<gene>
    <name evidence="1" type="ORF">GCM10011320_14440</name>
</gene>
<reference evidence="1" key="2">
    <citation type="submission" date="2020-09" db="EMBL/GenBank/DDBJ databases">
        <authorList>
            <person name="Sun Q."/>
            <person name="Zhou Y."/>
        </authorList>
    </citation>
    <scope>NUCLEOTIDE SEQUENCE</scope>
    <source>
        <strain evidence="1">CGMCC 1.3617</strain>
    </source>
</reference>
<dbReference type="EMBL" id="BMKW01000003">
    <property type="protein sequence ID" value="GGJ08604.1"/>
    <property type="molecule type" value="Genomic_DNA"/>
</dbReference>
<organism evidence="1 2">
    <name type="scientific">Neoroseomonas lacus</name>
    <dbReference type="NCBI Taxonomy" id="287609"/>
    <lineage>
        <taxon>Bacteria</taxon>
        <taxon>Pseudomonadati</taxon>
        <taxon>Pseudomonadota</taxon>
        <taxon>Alphaproteobacteria</taxon>
        <taxon>Acetobacterales</taxon>
        <taxon>Acetobacteraceae</taxon>
        <taxon>Neoroseomonas</taxon>
    </lineage>
</organism>
<dbReference type="RefSeq" id="WP_188966271.1">
    <property type="nucleotide sequence ID" value="NZ_BMKW01000003.1"/>
</dbReference>
<comment type="caution">
    <text evidence="1">The sequence shown here is derived from an EMBL/GenBank/DDBJ whole genome shotgun (WGS) entry which is preliminary data.</text>
</comment>